<name>L0AY17_THEEQ</name>
<feature type="compositionally biased region" description="Low complexity" evidence="1">
    <location>
        <begin position="748"/>
        <end position="757"/>
    </location>
</feature>
<keyword evidence="3" id="KW-1185">Reference proteome</keyword>
<evidence type="ECO:0000256" key="1">
    <source>
        <dbReference type="SAM" id="MobiDB-lite"/>
    </source>
</evidence>
<proteinExistence type="predicted"/>
<dbReference type="KEGG" id="beq:BEWA_027350"/>
<dbReference type="Gene3D" id="2.60.120.1540">
    <property type="match status" value="1"/>
</dbReference>
<sequence length="899" mass="100502">MTILVDISRKCGPYCSCIVSYGTDLTAKHEESITGIEDYGSCTHIVGRENITKVAWKGTQLIVNWPNGDYDFHDRYPDGVKFVTVYYYTAYDNGESKIENPIFLVFRDINGDGFVYEKNDEVNSEEINTRWNEIDDGYEKFFNGDKSTGELKNELNALTCKAYTLHDLDIHRSSERDTYGCVCGSSDLLFTVKDVTDDTSLSGYKKYQHTYQHECLLEDEYGFIDDQEGLPLYYKRYTLEYKESSFEEKYKSLRLNGDDDQGVTVYYWDQDKERAKPLAMELSVRDFGMMRLNLGNDGNTNKNDNSKWTMMMRNNISTDWGSFKLPQNELKEKLQIIKCELFRPLTIDVSHKAWYYNQYCSNWNCTSQKCPSAVYLLPYTDHATLSGFTAMQHQYGNGPFTVTSFVDDGREQVIHGLTLPILNVSNIVVYFSLCKLKDPLLLHITSKDSNDGKWFAKKRGTSDEWNEIFLTGRRPHDRNAITYIEAKLKGLAKERGIEECVGQWEIITNELWKKWHEKELYRPSKHLGPSPPDDNSSDSLFGIPPKSEEPQFPPIPAEAVSYRSSDDGHADETRGDNDGVVLTTNREAGGIKAVLEEVKNGKQEESVILQESSQEKNPDELCADLSDQVPDTESETKILLQGTPVAQMAEDAIDGERLKHLIADPSRVYLDGFSLSAPGPFSFPVPSTTISGYTYEYSSASPKPLLSFRGISLSELGGDTPVTNPSITFVAGPPNSASKEAKKDSGEPETTPAAPKAPDAKQAEEPAQPTAEGKSEDLPKAAISSETTTSQPTQLTAEESTSGALTESQAQQALASGHGEHNLAHENPQEAKDSNLNIVVGVPTGILGTSALACFAGWKLYNRYKGGPWVRRNKDSHSHYCKVMKTAGIDTKMVMNAIK</sequence>
<dbReference type="RefSeq" id="XP_004829552.1">
    <property type="nucleotide sequence ID" value="XM_004829495.1"/>
</dbReference>
<dbReference type="eggNOG" id="KOG1366">
    <property type="taxonomic scope" value="Eukaryota"/>
</dbReference>
<feature type="compositionally biased region" description="Basic and acidic residues" evidence="1">
    <location>
        <begin position="564"/>
        <end position="577"/>
    </location>
</feature>
<reference evidence="2 3" key="1">
    <citation type="journal article" date="2012" name="BMC Genomics">
        <title>Comparative genomic analysis and phylogenetic position of Theileria equi.</title>
        <authorList>
            <person name="Kappmeyer L.S."/>
            <person name="Thiagarajan M."/>
            <person name="Herndon D.R."/>
            <person name="Ramsay J.D."/>
            <person name="Caler E."/>
            <person name="Djikeng A."/>
            <person name="Gillespie J.J."/>
            <person name="Lau A.O."/>
            <person name="Roalson E.H."/>
            <person name="Silva J.C."/>
            <person name="Silva M.G."/>
            <person name="Suarez C.E."/>
            <person name="Ueti M.W."/>
            <person name="Nene V.M."/>
            <person name="Mealey R.H."/>
            <person name="Knowles D.P."/>
            <person name="Brayton K.A."/>
        </authorList>
    </citation>
    <scope>NUCLEOTIDE SEQUENCE [LARGE SCALE GENOMIC DNA]</scope>
    <source>
        <strain evidence="2 3">WA</strain>
    </source>
</reference>
<evidence type="ECO:0000313" key="3">
    <source>
        <dbReference type="Proteomes" id="UP000031512"/>
    </source>
</evidence>
<gene>
    <name evidence="2" type="ORF">BEWA_027350</name>
</gene>
<dbReference type="GeneID" id="15805920"/>
<dbReference type="OrthoDB" id="6359008at2759"/>
<dbReference type="VEuPathDB" id="PiroplasmaDB:BEWA_027350"/>
<feature type="region of interest" description="Disordered" evidence="1">
    <location>
        <begin position="719"/>
        <end position="808"/>
    </location>
</feature>
<dbReference type="Proteomes" id="UP000031512">
    <property type="component" value="Chromosome 1"/>
</dbReference>
<feature type="compositionally biased region" description="Polar residues" evidence="1">
    <location>
        <begin position="784"/>
        <end position="808"/>
    </location>
</feature>
<dbReference type="EMBL" id="CP001669">
    <property type="protein sequence ID" value="AFZ79886.1"/>
    <property type="molecule type" value="Genomic_DNA"/>
</dbReference>
<feature type="region of interest" description="Disordered" evidence="1">
    <location>
        <begin position="524"/>
        <end position="581"/>
    </location>
</feature>
<evidence type="ECO:0000313" key="2">
    <source>
        <dbReference type="EMBL" id="AFZ79886.1"/>
    </source>
</evidence>
<organism evidence="2 3">
    <name type="scientific">Theileria equi strain WA</name>
    <dbReference type="NCBI Taxonomy" id="1537102"/>
    <lineage>
        <taxon>Eukaryota</taxon>
        <taxon>Sar</taxon>
        <taxon>Alveolata</taxon>
        <taxon>Apicomplexa</taxon>
        <taxon>Aconoidasida</taxon>
        <taxon>Piroplasmida</taxon>
        <taxon>Theileriidae</taxon>
        <taxon>Theileria</taxon>
    </lineage>
</organism>
<dbReference type="AlphaFoldDB" id="L0AY17"/>
<accession>L0AY17</accession>
<dbReference type="STRING" id="1537102.L0AY17"/>
<protein>
    <submittedName>
        <fullName evidence="2">Uncharacterized protein</fullName>
    </submittedName>
</protein>